<evidence type="ECO:0000313" key="6">
    <source>
        <dbReference type="EMBL" id="GBG10992.1"/>
    </source>
</evidence>
<dbReference type="GO" id="GO:0097367">
    <property type="term" value="F:carbohydrate derivative binding"/>
    <property type="evidence" value="ECO:0007669"/>
    <property type="project" value="InterPro"/>
</dbReference>
<dbReference type="PROSITE" id="PS51464">
    <property type="entry name" value="SIS"/>
    <property type="match status" value="1"/>
</dbReference>
<dbReference type="Proteomes" id="UP000245202">
    <property type="component" value="Unassembled WGS sequence"/>
</dbReference>
<gene>
    <name evidence="6" type="ORF">PAT3040_05769</name>
</gene>
<evidence type="ECO:0000313" key="7">
    <source>
        <dbReference type="Proteomes" id="UP000245202"/>
    </source>
</evidence>
<dbReference type="SUPFAM" id="SSF46689">
    <property type="entry name" value="Homeodomain-like"/>
    <property type="match status" value="1"/>
</dbReference>
<dbReference type="GO" id="GO:0003677">
    <property type="term" value="F:DNA binding"/>
    <property type="evidence" value="ECO:0007669"/>
    <property type="project" value="UniProtKB-KW"/>
</dbReference>
<evidence type="ECO:0000256" key="1">
    <source>
        <dbReference type="ARBA" id="ARBA00023015"/>
    </source>
</evidence>
<evidence type="ECO:0000259" key="4">
    <source>
        <dbReference type="PROSITE" id="PS51071"/>
    </source>
</evidence>
<dbReference type="InterPro" id="IPR000281">
    <property type="entry name" value="HTH_RpiR"/>
</dbReference>
<dbReference type="InterPro" id="IPR047640">
    <property type="entry name" value="RpiR-like"/>
</dbReference>
<protein>
    <submittedName>
        <fullName evidence="6">MurR/RpiR family transcriptional regulator</fullName>
    </submittedName>
</protein>
<dbReference type="PANTHER" id="PTHR30514:SF18">
    <property type="entry name" value="RPIR-FAMILY TRANSCRIPTIONAL REGULATOR"/>
    <property type="match status" value="1"/>
</dbReference>
<dbReference type="InterPro" id="IPR001347">
    <property type="entry name" value="SIS_dom"/>
</dbReference>
<dbReference type="Gene3D" id="1.10.10.10">
    <property type="entry name" value="Winged helix-like DNA-binding domain superfamily/Winged helix DNA-binding domain"/>
    <property type="match status" value="1"/>
</dbReference>
<feature type="domain" description="HTH rpiR-type" evidence="4">
    <location>
        <begin position="2"/>
        <end position="78"/>
    </location>
</feature>
<sequence length="292" mass="32341">METIRTQIRKMFDGLTAGQRKVAKFLLEDPGRIATLSAKEVGARTDTSETTVIRFSVEVGYTGYGMLQKEIQNALVQERKNANPIGSLGEAAVGEPEDPAAYIAYRRSLNAANVERTLTELSPAALEQAVERIRSASHIAVIGLRASFAPAHWLTYSLNILRGNVVLYHGGMEDGNALLSRVQPGWLVIALSFPRYMRETHEFAKEAKRRSAQILAITDRELSPLGLMADQLLKVEVEPPVTLQGMPAVFALLNTLTGYLTVRDRERVQQRLAQEQAIGERSFYFVNPADTD</sequence>
<dbReference type="InterPro" id="IPR035472">
    <property type="entry name" value="RpiR-like_SIS"/>
</dbReference>
<keyword evidence="2" id="KW-0238">DNA-binding</keyword>
<accession>A0A2R5EWB2</accession>
<evidence type="ECO:0000256" key="3">
    <source>
        <dbReference type="ARBA" id="ARBA00023163"/>
    </source>
</evidence>
<dbReference type="EMBL" id="BDQX01000369">
    <property type="protein sequence ID" value="GBG10992.1"/>
    <property type="molecule type" value="Genomic_DNA"/>
</dbReference>
<evidence type="ECO:0000256" key="2">
    <source>
        <dbReference type="ARBA" id="ARBA00023125"/>
    </source>
</evidence>
<feature type="domain" description="SIS" evidence="5">
    <location>
        <begin position="129"/>
        <end position="266"/>
    </location>
</feature>
<keyword evidence="3" id="KW-0804">Transcription</keyword>
<dbReference type="CDD" id="cd05013">
    <property type="entry name" value="SIS_RpiR"/>
    <property type="match status" value="1"/>
</dbReference>
<dbReference type="InterPro" id="IPR046348">
    <property type="entry name" value="SIS_dom_sf"/>
</dbReference>
<dbReference type="Gene3D" id="3.40.50.10490">
    <property type="entry name" value="Glucose-6-phosphate isomerase like protein, domain 1"/>
    <property type="match status" value="1"/>
</dbReference>
<dbReference type="GO" id="GO:1901135">
    <property type="term" value="P:carbohydrate derivative metabolic process"/>
    <property type="evidence" value="ECO:0007669"/>
    <property type="project" value="InterPro"/>
</dbReference>
<dbReference type="Pfam" id="PF01380">
    <property type="entry name" value="SIS"/>
    <property type="match status" value="1"/>
</dbReference>
<proteinExistence type="predicted"/>
<dbReference type="InterPro" id="IPR036388">
    <property type="entry name" value="WH-like_DNA-bd_sf"/>
</dbReference>
<dbReference type="InterPro" id="IPR009057">
    <property type="entry name" value="Homeodomain-like_sf"/>
</dbReference>
<reference evidence="6 7" key="1">
    <citation type="submission" date="2017-08" db="EMBL/GenBank/DDBJ databases">
        <title>Substantial Increase in Enzyme Production by Combined Drug-Resistance Mutations in Paenibacillus agaridevorans.</title>
        <authorList>
            <person name="Tanaka Y."/>
            <person name="Funane K."/>
            <person name="Hosaka T."/>
            <person name="Shiwa Y."/>
            <person name="Fujita N."/>
            <person name="Miyazaki T."/>
            <person name="Yoshikawa H."/>
            <person name="Murakami K."/>
            <person name="Kasahara K."/>
            <person name="Inaoka T."/>
            <person name="Hiraga Y."/>
            <person name="Ochi K."/>
        </authorList>
    </citation>
    <scope>NUCLEOTIDE SEQUENCE [LARGE SCALE GENOMIC DNA]</scope>
    <source>
        <strain evidence="6 7">T-3040</strain>
    </source>
</reference>
<dbReference type="PROSITE" id="PS51071">
    <property type="entry name" value="HTH_RPIR"/>
    <property type="match status" value="1"/>
</dbReference>
<organism evidence="6 7">
    <name type="scientific">Paenibacillus agaridevorans</name>
    <dbReference type="NCBI Taxonomy" id="171404"/>
    <lineage>
        <taxon>Bacteria</taxon>
        <taxon>Bacillati</taxon>
        <taxon>Bacillota</taxon>
        <taxon>Bacilli</taxon>
        <taxon>Bacillales</taxon>
        <taxon>Paenibacillaceae</taxon>
        <taxon>Paenibacillus</taxon>
    </lineage>
</organism>
<dbReference type="AlphaFoldDB" id="A0A2R5EWB2"/>
<dbReference type="PANTHER" id="PTHR30514">
    <property type="entry name" value="GLUCOKINASE"/>
    <property type="match status" value="1"/>
</dbReference>
<dbReference type="SUPFAM" id="SSF53697">
    <property type="entry name" value="SIS domain"/>
    <property type="match status" value="1"/>
</dbReference>
<dbReference type="RefSeq" id="WP_108995377.1">
    <property type="nucleotide sequence ID" value="NZ_BDQX01000369.1"/>
</dbReference>
<comment type="caution">
    <text evidence="6">The sequence shown here is derived from an EMBL/GenBank/DDBJ whole genome shotgun (WGS) entry which is preliminary data.</text>
</comment>
<evidence type="ECO:0000259" key="5">
    <source>
        <dbReference type="PROSITE" id="PS51464"/>
    </source>
</evidence>
<dbReference type="GO" id="GO:0003700">
    <property type="term" value="F:DNA-binding transcription factor activity"/>
    <property type="evidence" value="ECO:0007669"/>
    <property type="project" value="InterPro"/>
</dbReference>
<dbReference type="Pfam" id="PF01418">
    <property type="entry name" value="HTH_6"/>
    <property type="match status" value="1"/>
</dbReference>
<keyword evidence="1" id="KW-0805">Transcription regulation</keyword>
<name>A0A2R5EWB2_9BACL</name>
<keyword evidence="7" id="KW-1185">Reference proteome</keyword>